<feature type="transmembrane region" description="Helical" evidence="7">
    <location>
        <begin position="223"/>
        <end position="246"/>
    </location>
</feature>
<dbReference type="AlphaFoldDB" id="A0A423VPN1"/>
<dbReference type="STRING" id="356882.A0A423VPN1"/>
<feature type="compositionally biased region" description="Polar residues" evidence="6">
    <location>
        <begin position="324"/>
        <end position="347"/>
    </location>
</feature>
<dbReference type="OrthoDB" id="5273647at2759"/>
<evidence type="ECO:0000259" key="8">
    <source>
        <dbReference type="Pfam" id="PF20684"/>
    </source>
</evidence>
<dbReference type="Proteomes" id="UP000283895">
    <property type="component" value="Unassembled WGS sequence"/>
</dbReference>
<dbReference type="PANTHER" id="PTHR33048:SF47">
    <property type="entry name" value="INTEGRAL MEMBRANE PROTEIN-RELATED"/>
    <property type="match status" value="1"/>
</dbReference>
<evidence type="ECO:0000256" key="2">
    <source>
        <dbReference type="ARBA" id="ARBA00022692"/>
    </source>
</evidence>
<feature type="transmembrane region" description="Helical" evidence="7">
    <location>
        <begin position="27"/>
        <end position="49"/>
    </location>
</feature>
<keyword evidence="2 7" id="KW-0812">Transmembrane</keyword>
<evidence type="ECO:0000256" key="4">
    <source>
        <dbReference type="ARBA" id="ARBA00023136"/>
    </source>
</evidence>
<feature type="domain" description="Rhodopsin" evidence="8">
    <location>
        <begin position="45"/>
        <end position="285"/>
    </location>
</feature>
<dbReference type="EMBL" id="LKEA01000047">
    <property type="protein sequence ID" value="ROV92972.1"/>
    <property type="molecule type" value="Genomic_DNA"/>
</dbReference>
<evidence type="ECO:0000256" key="3">
    <source>
        <dbReference type="ARBA" id="ARBA00022989"/>
    </source>
</evidence>
<gene>
    <name evidence="9" type="ORF">VMCG_08978</name>
</gene>
<dbReference type="InterPro" id="IPR052337">
    <property type="entry name" value="SAT4-like"/>
</dbReference>
<evidence type="ECO:0000256" key="6">
    <source>
        <dbReference type="SAM" id="MobiDB-lite"/>
    </source>
</evidence>
<comment type="caution">
    <text evidence="9">The sequence shown here is derived from an EMBL/GenBank/DDBJ whole genome shotgun (WGS) entry which is preliminary data.</text>
</comment>
<keyword evidence="3 7" id="KW-1133">Transmembrane helix</keyword>
<accession>A0A423VPN1</accession>
<evidence type="ECO:0000313" key="9">
    <source>
        <dbReference type="EMBL" id="ROV92972.1"/>
    </source>
</evidence>
<keyword evidence="10" id="KW-1185">Reference proteome</keyword>
<dbReference type="GO" id="GO:0016020">
    <property type="term" value="C:membrane"/>
    <property type="evidence" value="ECO:0007669"/>
    <property type="project" value="UniProtKB-SubCell"/>
</dbReference>
<feature type="transmembrane region" description="Helical" evidence="7">
    <location>
        <begin position="140"/>
        <end position="160"/>
    </location>
</feature>
<comment type="subcellular location">
    <subcellularLocation>
        <location evidence="1">Membrane</location>
        <topology evidence="1">Multi-pass membrane protein</topology>
    </subcellularLocation>
</comment>
<feature type="region of interest" description="Disordered" evidence="6">
    <location>
        <begin position="299"/>
        <end position="356"/>
    </location>
</feature>
<feature type="transmembrane region" description="Helical" evidence="7">
    <location>
        <begin position="61"/>
        <end position="90"/>
    </location>
</feature>
<sequence>MPAENLGRLSLLTQRLDQGDVDSRQNILYALNITFMALILVVMSVRMYVRLFISRKIALDDVLMIIGTVFTFGLSIASIIAATYGVGLHVADIPPQNLRPMLQSIYSTRLLYILGMSFVKVALLVFYLRLDPRRPMRLGLYIFTGVIVVFNIISFFILAFSCSPPAMFWGDVVAGGKCMKAKSLLDFYNVNGILNIIIDLGIYLLPIPMVWAIRMPFKQKLGVVGIFALGLLSVAAGCVRFGYVLLLSNTTDQYYFLADSLNWCAIEIYVAVMCSCATAFKVLVKQYFPRIFGSTNASSGGNKFAKPSGSRSFGTKATKDTGYPSGSSHWTKIPSTKQVAVSSSGRRTSNESEIEMVRGEIVRKTEIRMEYSEESISKGSNKGVDYN</sequence>
<organism evidence="9 10">
    <name type="scientific">Cytospora schulzeri</name>
    <dbReference type="NCBI Taxonomy" id="448051"/>
    <lineage>
        <taxon>Eukaryota</taxon>
        <taxon>Fungi</taxon>
        <taxon>Dikarya</taxon>
        <taxon>Ascomycota</taxon>
        <taxon>Pezizomycotina</taxon>
        <taxon>Sordariomycetes</taxon>
        <taxon>Sordariomycetidae</taxon>
        <taxon>Diaporthales</taxon>
        <taxon>Cytosporaceae</taxon>
        <taxon>Cytospora</taxon>
    </lineage>
</organism>
<reference evidence="9 10" key="1">
    <citation type="submission" date="2015-09" db="EMBL/GenBank/DDBJ databases">
        <title>Host preference determinants of Valsa canker pathogens revealed by comparative genomics.</title>
        <authorList>
            <person name="Yin Z."/>
            <person name="Huang L."/>
        </authorList>
    </citation>
    <scope>NUCLEOTIDE SEQUENCE [LARGE SCALE GENOMIC DNA]</scope>
    <source>
        <strain evidence="9 10">03-1</strain>
    </source>
</reference>
<evidence type="ECO:0000256" key="5">
    <source>
        <dbReference type="ARBA" id="ARBA00038359"/>
    </source>
</evidence>
<feature type="transmembrane region" description="Helical" evidence="7">
    <location>
        <begin position="266"/>
        <end position="284"/>
    </location>
</feature>
<protein>
    <recommendedName>
        <fullName evidence="8">Rhodopsin domain-containing protein</fullName>
    </recommendedName>
</protein>
<dbReference type="InterPro" id="IPR049326">
    <property type="entry name" value="Rhodopsin_dom_fungi"/>
</dbReference>
<feature type="transmembrane region" description="Helical" evidence="7">
    <location>
        <begin position="110"/>
        <end position="128"/>
    </location>
</feature>
<feature type="transmembrane region" description="Helical" evidence="7">
    <location>
        <begin position="192"/>
        <end position="211"/>
    </location>
</feature>
<evidence type="ECO:0000256" key="1">
    <source>
        <dbReference type="ARBA" id="ARBA00004141"/>
    </source>
</evidence>
<dbReference type="PANTHER" id="PTHR33048">
    <property type="entry name" value="PTH11-LIKE INTEGRAL MEMBRANE PROTEIN (AFU_ORTHOLOGUE AFUA_5G11245)"/>
    <property type="match status" value="1"/>
</dbReference>
<evidence type="ECO:0000313" key="10">
    <source>
        <dbReference type="Proteomes" id="UP000283895"/>
    </source>
</evidence>
<comment type="similarity">
    <text evidence="5">Belongs to the SAT4 family.</text>
</comment>
<name>A0A423VPN1_9PEZI</name>
<feature type="region of interest" description="Disordered" evidence="6">
    <location>
        <begin position="368"/>
        <end position="387"/>
    </location>
</feature>
<dbReference type="Pfam" id="PF20684">
    <property type="entry name" value="Fung_rhodopsin"/>
    <property type="match status" value="1"/>
</dbReference>
<evidence type="ECO:0000256" key="7">
    <source>
        <dbReference type="SAM" id="Phobius"/>
    </source>
</evidence>
<keyword evidence="4 7" id="KW-0472">Membrane</keyword>
<proteinExistence type="inferred from homology"/>